<reference evidence="4 5" key="1">
    <citation type="journal article" date="2019" name="Int. J. Syst. Evol. Microbiol.">
        <title>The Global Catalogue of Microorganisms (GCM) 10K type strain sequencing project: providing services to taxonomists for standard genome sequencing and annotation.</title>
        <authorList>
            <consortium name="The Broad Institute Genomics Platform"/>
            <consortium name="The Broad Institute Genome Sequencing Center for Infectious Disease"/>
            <person name="Wu L."/>
            <person name="Ma J."/>
        </authorList>
    </citation>
    <scope>NUCLEOTIDE SEQUENCE [LARGE SCALE GENOMIC DNA]</scope>
    <source>
        <strain evidence="4 5">JCM 14046</strain>
    </source>
</reference>
<dbReference type="PROSITE" id="PS50893">
    <property type="entry name" value="ABC_TRANSPORTER_2"/>
    <property type="match status" value="1"/>
</dbReference>
<keyword evidence="5" id="KW-1185">Reference proteome</keyword>
<dbReference type="EMBL" id="BAAAMY010000005">
    <property type="protein sequence ID" value="GAA1921799.1"/>
    <property type="molecule type" value="Genomic_DNA"/>
</dbReference>
<dbReference type="Pfam" id="PF00005">
    <property type="entry name" value="ABC_tran"/>
    <property type="match status" value="1"/>
</dbReference>
<comment type="caution">
    <text evidence="4">The sequence shown here is derived from an EMBL/GenBank/DDBJ whole genome shotgun (WGS) entry which is preliminary data.</text>
</comment>
<feature type="domain" description="ABC transporter" evidence="3">
    <location>
        <begin position="2"/>
        <end position="238"/>
    </location>
</feature>
<evidence type="ECO:0000313" key="4">
    <source>
        <dbReference type="EMBL" id="GAA1921799.1"/>
    </source>
</evidence>
<name>A0ABN2PH71_9ACTN</name>
<dbReference type="RefSeq" id="WP_344007497.1">
    <property type="nucleotide sequence ID" value="NZ_BAAAMY010000005.1"/>
</dbReference>
<protein>
    <submittedName>
        <fullName evidence="4">ABC transporter ATP-binding protein</fullName>
    </submittedName>
</protein>
<evidence type="ECO:0000256" key="2">
    <source>
        <dbReference type="ARBA" id="ARBA00022840"/>
    </source>
</evidence>
<dbReference type="PROSITE" id="PS00211">
    <property type="entry name" value="ABC_TRANSPORTER_1"/>
    <property type="match status" value="1"/>
</dbReference>
<dbReference type="SMART" id="SM00382">
    <property type="entry name" value="AAA"/>
    <property type="match status" value="1"/>
</dbReference>
<evidence type="ECO:0000256" key="1">
    <source>
        <dbReference type="ARBA" id="ARBA00022741"/>
    </source>
</evidence>
<dbReference type="InterPro" id="IPR017871">
    <property type="entry name" value="ABC_transporter-like_CS"/>
</dbReference>
<keyword evidence="2 4" id="KW-0067">ATP-binding</keyword>
<evidence type="ECO:0000259" key="3">
    <source>
        <dbReference type="PROSITE" id="PS50893"/>
    </source>
</evidence>
<dbReference type="InterPro" id="IPR003593">
    <property type="entry name" value="AAA+_ATPase"/>
</dbReference>
<accession>A0ABN2PH71</accession>
<dbReference type="GO" id="GO:0005524">
    <property type="term" value="F:ATP binding"/>
    <property type="evidence" value="ECO:0007669"/>
    <property type="project" value="UniProtKB-KW"/>
</dbReference>
<keyword evidence="1" id="KW-0547">Nucleotide-binding</keyword>
<gene>
    <name evidence="4" type="ORF">GCM10009737_24090</name>
</gene>
<dbReference type="SUPFAM" id="SSF52540">
    <property type="entry name" value="P-loop containing nucleoside triphosphate hydrolases"/>
    <property type="match status" value="1"/>
</dbReference>
<organism evidence="4 5">
    <name type="scientific">Nocardioides lentus</name>
    <dbReference type="NCBI Taxonomy" id="338077"/>
    <lineage>
        <taxon>Bacteria</taxon>
        <taxon>Bacillati</taxon>
        <taxon>Actinomycetota</taxon>
        <taxon>Actinomycetes</taxon>
        <taxon>Propionibacteriales</taxon>
        <taxon>Nocardioidaceae</taxon>
        <taxon>Nocardioides</taxon>
    </lineage>
</organism>
<sequence>MITAEGLSWTYGEQRVLAGVDLATRPGRVLGLIGPNGTGKTTLLRLLYGALSSPTGRVEVDGTTLGELGPRETARRLAVVVQESGGESAMTVGEMVMLGRTPRLGTFQRARPEDHEVASASLERVGAAHLGARPFGGLSGGERQRVLIARALAQEATHLLLDEPTNHLDIRFQHEVLDLVRGLATAGATTSVVVLHDLNLAARYCDDLVLLGRGEVAATGPTASVLEPDLLREVYGVDVRRLDLDGELHLLFRPLDHADTRRTA</sequence>
<dbReference type="InterPro" id="IPR003439">
    <property type="entry name" value="ABC_transporter-like_ATP-bd"/>
</dbReference>
<dbReference type="Gene3D" id="3.40.50.300">
    <property type="entry name" value="P-loop containing nucleotide triphosphate hydrolases"/>
    <property type="match status" value="1"/>
</dbReference>
<dbReference type="Proteomes" id="UP001501612">
    <property type="component" value="Unassembled WGS sequence"/>
</dbReference>
<evidence type="ECO:0000313" key="5">
    <source>
        <dbReference type="Proteomes" id="UP001501612"/>
    </source>
</evidence>
<dbReference type="CDD" id="cd03214">
    <property type="entry name" value="ABC_Iron-Siderophores_B12_Hemin"/>
    <property type="match status" value="1"/>
</dbReference>
<dbReference type="PANTHER" id="PTHR42794">
    <property type="entry name" value="HEMIN IMPORT ATP-BINDING PROTEIN HMUV"/>
    <property type="match status" value="1"/>
</dbReference>
<proteinExistence type="predicted"/>
<dbReference type="InterPro" id="IPR027417">
    <property type="entry name" value="P-loop_NTPase"/>
</dbReference>
<dbReference type="PANTHER" id="PTHR42794:SF2">
    <property type="entry name" value="ABC TRANSPORTER ATP-BINDING PROTEIN"/>
    <property type="match status" value="1"/>
</dbReference>